<organism evidence="1 2">
    <name type="scientific">Tritrichomonas musculus</name>
    <dbReference type="NCBI Taxonomy" id="1915356"/>
    <lineage>
        <taxon>Eukaryota</taxon>
        <taxon>Metamonada</taxon>
        <taxon>Parabasalia</taxon>
        <taxon>Tritrichomonadida</taxon>
        <taxon>Tritrichomonadidae</taxon>
        <taxon>Tritrichomonas</taxon>
    </lineage>
</organism>
<evidence type="ECO:0000313" key="1">
    <source>
        <dbReference type="EMBL" id="KAK8843708.1"/>
    </source>
</evidence>
<proteinExistence type="predicted"/>
<protein>
    <submittedName>
        <fullName evidence="1">Uncharacterized protein</fullName>
    </submittedName>
</protein>
<gene>
    <name evidence="1" type="ORF">M9Y10_024772</name>
</gene>
<dbReference type="Proteomes" id="UP001470230">
    <property type="component" value="Unassembled WGS sequence"/>
</dbReference>
<keyword evidence="2" id="KW-1185">Reference proteome</keyword>
<comment type="caution">
    <text evidence="1">The sequence shown here is derived from an EMBL/GenBank/DDBJ whole genome shotgun (WGS) entry which is preliminary data.</text>
</comment>
<name>A0ABR2HDI6_9EUKA</name>
<accession>A0ABR2HDI6</accession>
<evidence type="ECO:0000313" key="2">
    <source>
        <dbReference type="Proteomes" id="UP001470230"/>
    </source>
</evidence>
<sequence>MQSTSRNRVPTNDLDFDFLKVKVRELLNDAIASAILFDEIIIKNGDEGEFEEMPTTRLRIGLEALANGDRKIFGEKYRKFRSDIDGGIQRYRENNALMFGPLYRIDRAIGNFGNFSSILRYPVLTTAKPNREVMLPKKDGTPAEEYYLENEEEVQELTRNIIYEVASEIMTKGLGKSLNGDLK</sequence>
<dbReference type="EMBL" id="JAPFFF010000034">
    <property type="protein sequence ID" value="KAK8843708.1"/>
    <property type="molecule type" value="Genomic_DNA"/>
</dbReference>
<reference evidence="1 2" key="1">
    <citation type="submission" date="2024-04" db="EMBL/GenBank/DDBJ databases">
        <title>Tritrichomonas musculus Genome.</title>
        <authorList>
            <person name="Alves-Ferreira E."/>
            <person name="Grigg M."/>
            <person name="Lorenzi H."/>
            <person name="Galac M."/>
        </authorList>
    </citation>
    <scope>NUCLEOTIDE SEQUENCE [LARGE SCALE GENOMIC DNA]</scope>
    <source>
        <strain evidence="1 2">EAF2021</strain>
    </source>
</reference>